<evidence type="ECO:0000256" key="2">
    <source>
        <dbReference type="ARBA" id="ARBA00022679"/>
    </source>
</evidence>
<dbReference type="NCBIfam" id="TIGR01251">
    <property type="entry name" value="ribP_PPkin"/>
    <property type="match status" value="1"/>
</dbReference>
<dbReference type="InterPro" id="IPR029099">
    <property type="entry name" value="Pribosyltran_N"/>
</dbReference>
<dbReference type="GO" id="GO:0002189">
    <property type="term" value="C:ribose phosphate diphosphokinase complex"/>
    <property type="evidence" value="ECO:0007669"/>
    <property type="project" value="TreeGrafter"/>
</dbReference>
<dbReference type="Gene3D" id="3.40.50.2020">
    <property type="match status" value="2"/>
</dbReference>
<dbReference type="InterPro" id="IPR005946">
    <property type="entry name" value="Rib-P_diPkinase"/>
</dbReference>
<comment type="catalytic activity">
    <reaction evidence="7">
        <text>D-ribose 5-phosphate + ATP = 5-phospho-alpha-D-ribose 1-diphosphate + AMP + H(+)</text>
        <dbReference type="Rhea" id="RHEA:15609"/>
        <dbReference type="ChEBI" id="CHEBI:15378"/>
        <dbReference type="ChEBI" id="CHEBI:30616"/>
        <dbReference type="ChEBI" id="CHEBI:58017"/>
        <dbReference type="ChEBI" id="CHEBI:78346"/>
        <dbReference type="ChEBI" id="CHEBI:456215"/>
        <dbReference type="EC" id="2.7.6.1"/>
    </reaction>
</comment>
<evidence type="ECO:0000259" key="8">
    <source>
        <dbReference type="Pfam" id="PF13793"/>
    </source>
</evidence>
<dbReference type="CDD" id="cd06223">
    <property type="entry name" value="PRTases_typeI"/>
    <property type="match status" value="1"/>
</dbReference>
<protein>
    <recommendedName>
        <fullName evidence="1">ribose-phosphate diphosphokinase</fullName>
        <ecNumber evidence="1">2.7.6.1</ecNumber>
    </recommendedName>
</protein>
<dbReference type="SUPFAM" id="SSF53271">
    <property type="entry name" value="PRTase-like"/>
    <property type="match status" value="2"/>
</dbReference>
<dbReference type="EC" id="2.7.6.1" evidence="1"/>
<dbReference type="EMBL" id="PCRQ01000028">
    <property type="protein sequence ID" value="PIP24350.1"/>
    <property type="molecule type" value="Genomic_DNA"/>
</dbReference>
<dbReference type="GO" id="GO:0004749">
    <property type="term" value="F:ribose phosphate diphosphokinase activity"/>
    <property type="evidence" value="ECO:0007669"/>
    <property type="project" value="UniProtKB-EC"/>
</dbReference>
<dbReference type="GO" id="GO:0006164">
    <property type="term" value="P:purine nucleotide biosynthetic process"/>
    <property type="evidence" value="ECO:0007669"/>
    <property type="project" value="TreeGrafter"/>
</dbReference>
<evidence type="ECO:0000313" key="9">
    <source>
        <dbReference type="EMBL" id="PIP24350.1"/>
    </source>
</evidence>
<evidence type="ECO:0000256" key="1">
    <source>
        <dbReference type="ARBA" id="ARBA00013247"/>
    </source>
</evidence>
<keyword evidence="4" id="KW-0547">Nucleotide-binding</keyword>
<dbReference type="InterPro" id="IPR029057">
    <property type="entry name" value="PRTase-like"/>
</dbReference>
<name>A0A2G9YYN8_9BACT</name>
<keyword evidence="5" id="KW-0418">Kinase</keyword>
<keyword evidence="6" id="KW-0067">ATP-binding</keyword>
<dbReference type="PANTHER" id="PTHR10210">
    <property type="entry name" value="RIBOSE-PHOSPHATE DIPHOSPHOKINASE FAMILY MEMBER"/>
    <property type="match status" value="1"/>
</dbReference>
<dbReference type="GO" id="GO:0006015">
    <property type="term" value="P:5-phosphoribose 1-diphosphate biosynthetic process"/>
    <property type="evidence" value="ECO:0007669"/>
    <property type="project" value="TreeGrafter"/>
</dbReference>
<dbReference type="InterPro" id="IPR000836">
    <property type="entry name" value="PRTase_dom"/>
</dbReference>
<dbReference type="Pfam" id="PF13793">
    <property type="entry name" value="Pribosyltran_N"/>
    <property type="match status" value="1"/>
</dbReference>
<dbReference type="GO" id="GO:0005524">
    <property type="term" value="F:ATP binding"/>
    <property type="evidence" value="ECO:0007669"/>
    <property type="project" value="UniProtKB-KW"/>
</dbReference>
<keyword evidence="2" id="KW-0808">Transferase</keyword>
<sequence length="289" mass="32832">MKNFIIPTSQTEELARNILKIAKNFEVIFPDLSKDGKRYFPDGEIYMRILKAKKLSGKRVIVLYSGAPKPNEGLTELELILQILRDNNIKPEVFFTYFPYGMQDKVFKKGEANVAENLVEKLINYYKVKKIYIIDPHFGGRKWMKKYPIISISAIPSLIKKAKEDFGENILFLSPDKGGQRRTKISGFRKKRYDSFSVKILSPKINLNGEIVAVTDDMIKTGGTLLKFAEFAEQSGAKKILALITHGVIPAGISKIKKKYSKLYLTNTIEQKEANVDITDLILKTLSES</sequence>
<gene>
    <name evidence="9" type="ORF">COX35_01215</name>
</gene>
<organism evidence="9 10">
    <name type="scientific">Candidatus Nealsonbacteria bacterium CG23_combo_of_CG06-09_8_20_14_all_37_18</name>
    <dbReference type="NCBI Taxonomy" id="1974720"/>
    <lineage>
        <taxon>Bacteria</taxon>
        <taxon>Candidatus Nealsoniibacteriota</taxon>
    </lineage>
</organism>
<reference evidence="9 10" key="1">
    <citation type="submission" date="2017-09" db="EMBL/GenBank/DDBJ databases">
        <title>Depth-based differentiation of microbial function through sediment-hosted aquifers and enrichment of novel symbionts in the deep terrestrial subsurface.</title>
        <authorList>
            <person name="Probst A.J."/>
            <person name="Ladd B."/>
            <person name="Jarett J.K."/>
            <person name="Geller-Mcgrath D.E."/>
            <person name="Sieber C.M."/>
            <person name="Emerson J.B."/>
            <person name="Anantharaman K."/>
            <person name="Thomas B.C."/>
            <person name="Malmstrom R."/>
            <person name="Stieglmeier M."/>
            <person name="Klingl A."/>
            <person name="Woyke T."/>
            <person name="Ryan C.M."/>
            <person name="Banfield J.F."/>
        </authorList>
    </citation>
    <scope>NUCLEOTIDE SEQUENCE [LARGE SCALE GENOMIC DNA]</scope>
    <source>
        <strain evidence="9">CG23_combo_of_CG06-09_8_20_14_all_37_18</strain>
    </source>
</reference>
<dbReference type="GO" id="GO:0005737">
    <property type="term" value="C:cytoplasm"/>
    <property type="evidence" value="ECO:0007669"/>
    <property type="project" value="TreeGrafter"/>
</dbReference>
<dbReference type="Proteomes" id="UP000229952">
    <property type="component" value="Unassembled WGS sequence"/>
</dbReference>
<accession>A0A2G9YYN8</accession>
<feature type="domain" description="Ribose-phosphate pyrophosphokinase N-terminal" evidence="8">
    <location>
        <begin position="8"/>
        <end position="123"/>
    </location>
</feature>
<evidence type="ECO:0000256" key="5">
    <source>
        <dbReference type="ARBA" id="ARBA00022777"/>
    </source>
</evidence>
<keyword evidence="3" id="KW-0545">Nucleotide biosynthesis</keyword>
<comment type="caution">
    <text evidence="9">The sequence shown here is derived from an EMBL/GenBank/DDBJ whole genome shotgun (WGS) entry which is preliminary data.</text>
</comment>
<dbReference type="AlphaFoldDB" id="A0A2G9YYN8"/>
<evidence type="ECO:0000256" key="3">
    <source>
        <dbReference type="ARBA" id="ARBA00022727"/>
    </source>
</evidence>
<evidence type="ECO:0000256" key="4">
    <source>
        <dbReference type="ARBA" id="ARBA00022741"/>
    </source>
</evidence>
<evidence type="ECO:0000256" key="6">
    <source>
        <dbReference type="ARBA" id="ARBA00022840"/>
    </source>
</evidence>
<dbReference type="SMART" id="SM01400">
    <property type="entry name" value="Pribosyltran_N"/>
    <property type="match status" value="1"/>
</dbReference>
<proteinExistence type="predicted"/>
<evidence type="ECO:0000256" key="7">
    <source>
        <dbReference type="ARBA" id="ARBA00049535"/>
    </source>
</evidence>
<dbReference type="GO" id="GO:0000287">
    <property type="term" value="F:magnesium ion binding"/>
    <property type="evidence" value="ECO:0007669"/>
    <property type="project" value="InterPro"/>
</dbReference>
<evidence type="ECO:0000313" key="10">
    <source>
        <dbReference type="Proteomes" id="UP000229952"/>
    </source>
</evidence>
<dbReference type="PANTHER" id="PTHR10210:SF32">
    <property type="entry name" value="RIBOSE-PHOSPHATE PYROPHOSPHOKINASE 2"/>
    <property type="match status" value="1"/>
</dbReference>
<dbReference type="GO" id="GO:0016301">
    <property type="term" value="F:kinase activity"/>
    <property type="evidence" value="ECO:0007669"/>
    <property type="project" value="UniProtKB-KW"/>
</dbReference>